<sequence>MATGTMETMHSHAHWRTTTRTLTDDASSFSSREDIPRNATPGLSNVHRTLTPEFTTMDRDLWAEPADGVYPVMSTDYVSFSIIHCSARLVFLHSFIPSLALACIELLILNTADPWSGTENAQIWPDPEYPTRTWNPNDIPERYRHWDQPVEPVYDVPGIPDAPLKPDPVPPYVAPEVETIPRACPRILCPGPNDQRLDLFTPLWRNTVPFPTRQRDTRPWGRFPNEDSNTTDEPNSEPLKEPVPLQALMDLFNPRGLDYEWNQLEQVDRDILGPYATEAWELR</sequence>
<evidence type="ECO:0000256" key="1">
    <source>
        <dbReference type="SAM" id="MobiDB-lite"/>
    </source>
</evidence>
<dbReference type="Proteomes" id="UP000217790">
    <property type="component" value="Unassembled WGS sequence"/>
</dbReference>
<reference evidence="3" key="1">
    <citation type="journal article" date="2017" name="Nat. Ecol. Evol.">
        <title>Genome expansion and lineage-specific genetic innovations in the forest pathogenic fungi Armillaria.</title>
        <authorList>
            <person name="Sipos G."/>
            <person name="Prasanna A.N."/>
            <person name="Walter M.C."/>
            <person name="O'Connor E."/>
            <person name="Balint B."/>
            <person name="Krizsan K."/>
            <person name="Kiss B."/>
            <person name="Hess J."/>
            <person name="Varga T."/>
            <person name="Slot J."/>
            <person name="Riley R."/>
            <person name="Boka B."/>
            <person name="Rigling D."/>
            <person name="Barry K."/>
            <person name="Lee J."/>
            <person name="Mihaltcheva S."/>
            <person name="LaButti K."/>
            <person name="Lipzen A."/>
            <person name="Waldron R."/>
            <person name="Moloney N.M."/>
            <person name="Sperisen C."/>
            <person name="Kredics L."/>
            <person name="Vagvoelgyi C."/>
            <person name="Patrignani A."/>
            <person name="Fitzpatrick D."/>
            <person name="Nagy I."/>
            <person name="Doyle S."/>
            <person name="Anderson J.B."/>
            <person name="Grigoriev I.V."/>
            <person name="Gueldener U."/>
            <person name="Muensterkoetter M."/>
            <person name="Nagy L.G."/>
        </authorList>
    </citation>
    <scope>NUCLEOTIDE SEQUENCE [LARGE SCALE GENOMIC DNA]</scope>
    <source>
        <strain evidence="3">Ar21-2</strain>
    </source>
</reference>
<dbReference type="AlphaFoldDB" id="A0A2H3E347"/>
<feature type="region of interest" description="Disordered" evidence="1">
    <location>
        <begin position="210"/>
        <end position="240"/>
    </location>
</feature>
<organism evidence="2 3">
    <name type="scientific">Armillaria gallica</name>
    <name type="common">Bulbous honey fungus</name>
    <name type="synonym">Armillaria bulbosa</name>
    <dbReference type="NCBI Taxonomy" id="47427"/>
    <lineage>
        <taxon>Eukaryota</taxon>
        <taxon>Fungi</taxon>
        <taxon>Dikarya</taxon>
        <taxon>Basidiomycota</taxon>
        <taxon>Agaricomycotina</taxon>
        <taxon>Agaricomycetes</taxon>
        <taxon>Agaricomycetidae</taxon>
        <taxon>Agaricales</taxon>
        <taxon>Marasmiineae</taxon>
        <taxon>Physalacriaceae</taxon>
        <taxon>Armillaria</taxon>
    </lineage>
</organism>
<dbReference type="OrthoDB" id="3121050at2759"/>
<gene>
    <name evidence="2" type="ORF">ARMGADRAFT_1074993</name>
</gene>
<dbReference type="InParanoid" id="A0A2H3E347"/>
<dbReference type="EMBL" id="KZ293648">
    <property type="protein sequence ID" value="PBK98122.1"/>
    <property type="molecule type" value="Genomic_DNA"/>
</dbReference>
<evidence type="ECO:0000313" key="2">
    <source>
        <dbReference type="EMBL" id="PBK98122.1"/>
    </source>
</evidence>
<proteinExistence type="predicted"/>
<accession>A0A2H3E347</accession>
<keyword evidence="3" id="KW-1185">Reference proteome</keyword>
<name>A0A2H3E347_ARMGA</name>
<evidence type="ECO:0000313" key="3">
    <source>
        <dbReference type="Proteomes" id="UP000217790"/>
    </source>
</evidence>
<protein>
    <submittedName>
        <fullName evidence="2">Uncharacterized protein</fullName>
    </submittedName>
</protein>